<accession>A0A4Y2K6X6</accession>
<dbReference type="GO" id="GO:0003824">
    <property type="term" value="F:catalytic activity"/>
    <property type="evidence" value="ECO:0007669"/>
    <property type="project" value="InterPro"/>
</dbReference>
<dbReference type="OrthoDB" id="6437148at2759"/>
<dbReference type="InterPro" id="IPR036691">
    <property type="entry name" value="Endo/exonu/phosph_ase_sf"/>
</dbReference>
<dbReference type="InterPro" id="IPR005135">
    <property type="entry name" value="Endo/exonuclease/phosphatase"/>
</dbReference>
<protein>
    <recommendedName>
        <fullName evidence="1">Endonuclease/exonuclease/phosphatase domain-containing protein</fullName>
    </recommendedName>
</protein>
<feature type="domain" description="Endonuclease/exonuclease/phosphatase" evidence="1">
    <location>
        <begin position="95"/>
        <end position="187"/>
    </location>
</feature>
<dbReference type="Proteomes" id="UP000499080">
    <property type="component" value="Unassembled WGS sequence"/>
</dbReference>
<dbReference type="AlphaFoldDB" id="A0A4Y2K6X6"/>
<sequence length="194" mass="21607">MVSLQVLQVNVNHSRAGHSAAFMTAKDTNSDFLCIQDPYVVDGFPLGDAHGYPSFSSNRFNCVIYCLNPNLNYSFCNSSLNTVSLNIHFANFTLRLTNAYFQPHDLIDNLITEISHLGLNGFSDLLVGDFNAKSQVWGYGFEHHRGQVISEFIALNNFMLCNRTDLGPTFVTENAQGFPDLTLLSTARQDLLDS</sequence>
<evidence type="ECO:0000259" key="1">
    <source>
        <dbReference type="Pfam" id="PF14529"/>
    </source>
</evidence>
<evidence type="ECO:0000313" key="3">
    <source>
        <dbReference type="Proteomes" id="UP000499080"/>
    </source>
</evidence>
<comment type="caution">
    <text evidence="2">The sequence shown here is derived from an EMBL/GenBank/DDBJ whole genome shotgun (WGS) entry which is preliminary data.</text>
</comment>
<dbReference type="Gene3D" id="3.60.10.10">
    <property type="entry name" value="Endonuclease/exonuclease/phosphatase"/>
    <property type="match status" value="1"/>
</dbReference>
<dbReference type="Pfam" id="PF14529">
    <property type="entry name" value="Exo_endo_phos_2"/>
    <property type="match status" value="1"/>
</dbReference>
<dbReference type="EMBL" id="BGPR01004221">
    <property type="protein sequence ID" value="GBM97316.1"/>
    <property type="molecule type" value="Genomic_DNA"/>
</dbReference>
<evidence type="ECO:0000313" key="2">
    <source>
        <dbReference type="EMBL" id="GBM97316.1"/>
    </source>
</evidence>
<reference evidence="2 3" key="1">
    <citation type="journal article" date="2019" name="Sci. Rep.">
        <title>Orb-weaving spider Araneus ventricosus genome elucidates the spidroin gene catalogue.</title>
        <authorList>
            <person name="Kono N."/>
            <person name="Nakamura H."/>
            <person name="Ohtoshi R."/>
            <person name="Moran D.A.P."/>
            <person name="Shinohara A."/>
            <person name="Yoshida Y."/>
            <person name="Fujiwara M."/>
            <person name="Mori M."/>
            <person name="Tomita M."/>
            <person name="Arakawa K."/>
        </authorList>
    </citation>
    <scope>NUCLEOTIDE SEQUENCE [LARGE SCALE GENOMIC DNA]</scope>
</reference>
<proteinExistence type="predicted"/>
<organism evidence="2 3">
    <name type="scientific">Araneus ventricosus</name>
    <name type="common">Orbweaver spider</name>
    <name type="synonym">Epeira ventricosa</name>
    <dbReference type="NCBI Taxonomy" id="182803"/>
    <lineage>
        <taxon>Eukaryota</taxon>
        <taxon>Metazoa</taxon>
        <taxon>Ecdysozoa</taxon>
        <taxon>Arthropoda</taxon>
        <taxon>Chelicerata</taxon>
        <taxon>Arachnida</taxon>
        <taxon>Araneae</taxon>
        <taxon>Araneomorphae</taxon>
        <taxon>Entelegynae</taxon>
        <taxon>Araneoidea</taxon>
        <taxon>Araneidae</taxon>
        <taxon>Araneus</taxon>
    </lineage>
</organism>
<dbReference type="SUPFAM" id="SSF56219">
    <property type="entry name" value="DNase I-like"/>
    <property type="match status" value="1"/>
</dbReference>
<name>A0A4Y2K6X6_ARAVE</name>
<keyword evidence="3" id="KW-1185">Reference proteome</keyword>
<gene>
    <name evidence="2" type="ORF">AVEN_27078_1</name>
</gene>